<organism evidence="1 2">
    <name type="scientific">Ambispora gerdemannii</name>
    <dbReference type="NCBI Taxonomy" id="144530"/>
    <lineage>
        <taxon>Eukaryota</taxon>
        <taxon>Fungi</taxon>
        <taxon>Fungi incertae sedis</taxon>
        <taxon>Mucoromycota</taxon>
        <taxon>Glomeromycotina</taxon>
        <taxon>Glomeromycetes</taxon>
        <taxon>Archaeosporales</taxon>
        <taxon>Ambisporaceae</taxon>
        <taxon>Ambispora</taxon>
    </lineage>
</organism>
<evidence type="ECO:0000313" key="2">
    <source>
        <dbReference type="Proteomes" id="UP000789831"/>
    </source>
</evidence>
<keyword evidence="2" id="KW-1185">Reference proteome</keyword>
<dbReference type="Proteomes" id="UP000789831">
    <property type="component" value="Unassembled WGS sequence"/>
</dbReference>
<sequence length="131" mass="14519">MIVPSIITTKRRVIFAATAWDAIPTNSILMTMNLRGVIADLGINIHFRLFVTGPFSDDNETNDIYLFLIVLVEILKQQIVYDIAVELSTICDGIGNNSYLEDVQQWIYLGSGDDGKLATLGLEGGIIERNN</sequence>
<accession>A0A9N9EGZ0</accession>
<gene>
    <name evidence="1" type="ORF">AGERDE_LOCUS12490</name>
</gene>
<evidence type="ECO:0000313" key="1">
    <source>
        <dbReference type="EMBL" id="CAG8676650.1"/>
    </source>
</evidence>
<proteinExistence type="predicted"/>
<protein>
    <submittedName>
        <fullName evidence="1">7529_t:CDS:1</fullName>
    </submittedName>
</protein>
<reference evidence="1" key="1">
    <citation type="submission" date="2021-06" db="EMBL/GenBank/DDBJ databases">
        <authorList>
            <person name="Kallberg Y."/>
            <person name="Tangrot J."/>
            <person name="Rosling A."/>
        </authorList>
    </citation>
    <scope>NUCLEOTIDE SEQUENCE</scope>
    <source>
        <strain evidence="1">MT106</strain>
    </source>
</reference>
<name>A0A9N9EGZ0_9GLOM</name>
<dbReference type="AlphaFoldDB" id="A0A9N9EGZ0"/>
<dbReference type="OrthoDB" id="2444964at2759"/>
<dbReference type="EMBL" id="CAJVPL010009070">
    <property type="protein sequence ID" value="CAG8676650.1"/>
    <property type="molecule type" value="Genomic_DNA"/>
</dbReference>
<comment type="caution">
    <text evidence="1">The sequence shown here is derived from an EMBL/GenBank/DDBJ whole genome shotgun (WGS) entry which is preliminary data.</text>
</comment>